<dbReference type="RefSeq" id="WP_146569691.1">
    <property type="nucleotide sequence ID" value="NZ_CP042306.1"/>
</dbReference>
<proteinExistence type="predicted"/>
<dbReference type="Proteomes" id="UP000315673">
    <property type="component" value="Chromosome"/>
</dbReference>
<keyword evidence="2" id="KW-1185">Reference proteome</keyword>
<sequence length="89" mass="9767">MDEVADLQAQLVALRMAVEGTWISLLNNDPDPVAMVAKLKDANIEAVNQLDASTPNARGLRDAVAAHTAHIWGSIEWQIQHAREPQTEQ</sequence>
<dbReference type="AlphaFoldDB" id="A0A5B8LEP3"/>
<reference evidence="1 2" key="1">
    <citation type="submission" date="2019-07" db="EMBL/GenBank/DDBJ databases">
        <title>Full genome sequence of Sphingomonas sp. 4R-6-7(HKS19).</title>
        <authorList>
            <person name="Im W.-T."/>
        </authorList>
    </citation>
    <scope>NUCLEOTIDE SEQUENCE [LARGE SCALE GENOMIC DNA]</scope>
    <source>
        <strain evidence="1 2">HKS19</strain>
    </source>
</reference>
<dbReference type="EMBL" id="CP042306">
    <property type="protein sequence ID" value="QDZ06607.1"/>
    <property type="molecule type" value="Genomic_DNA"/>
</dbReference>
<protein>
    <recommendedName>
        <fullName evidence="3">Flagellar protein FliT</fullName>
    </recommendedName>
</protein>
<evidence type="ECO:0000313" key="2">
    <source>
        <dbReference type="Proteomes" id="UP000315673"/>
    </source>
</evidence>
<dbReference type="OrthoDB" id="7573761at2"/>
<organism evidence="1 2">
    <name type="scientific">Sphingomonas panacisoli</name>
    <dbReference type="NCBI Taxonomy" id="1813879"/>
    <lineage>
        <taxon>Bacteria</taxon>
        <taxon>Pseudomonadati</taxon>
        <taxon>Pseudomonadota</taxon>
        <taxon>Alphaproteobacteria</taxon>
        <taxon>Sphingomonadales</taxon>
        <taxon>Sphingomonadaceae</taxon>
        <taxon>Sphingomonas</taxon>
    </lineage>
</organism>
<evidence type="ECO:0008006" key="3">
    <source>
        <dbReference type="Google" id="ProtNLM"/>
    </source>
</evidence>
<name>A0A5B8LEP3_9SPHN</name>
<gene>
    <name evidence="1" type="ORF">FPZ24_03235</name>
</gene>
<evidence type="ECO:0000313" key="1">
    <source>
        <dbReference type="EMBL" id="QDZ06607.1"/>
    </source>
</evidence>
<accession>A0A5B8LEP3</accession>
<dbReference type="KEGG" id="spai:FPZ24_03235"/>